<evidence type="ECO:0000313" key="6">
    <source>
        <dbReference type="EMBL" id="MDH1340288.1"/>
    </source>
</evidence>
<dbReference type="SUPFAM" id="SSF56349">
    <property type="entry name" value="DNA breaking-rejoining enzymes"/>
    <property type="match status" value="1"/>
</dbReference>
<comment type="caution">
    <text evidence="6">The sequence shown here is derived from an EMBL/GenBank/DDBJ whole genome shotgun (WGS) entry which is preliminary data.</text>
</comment>
<dbReference type="InterPro" id="IPR053876">
    <property type="entry name" value="Phage_int_M"/>
</dbReference>
<keyword evidence="2" id="KW-0229">DNA integration</keyword>
<dbReference type="InterPro" id="IPR013762">
    <property type="entry name" value="Integrase-like_cat_sf"/>
</dbReference>
<reference evidence="6" key="1">
    <citation type="submission" date="2022-09" db="EMBL/GenBank/DDBJ databases">
        <title>Intensive care unit water sources are persistently colonized with multi-drug resistant bacteria and are the site of extensive horizontal gene transfer of antibiotic resistance genes.</title>
        <authorList>
            <person name="Diorio-Toth L."/>
        </authorList>
    </citation>
    <scope>NUCLEOTIDE SEQUENCE</scope>
    <source>
        <strain evidence="6">GD03704</strain>
    </source>
</reference>
<dbReference type="GO" id="GO:0015074">
    <property type="term" value="P:DNA integration"/>
    <property type="evidence" value="ECO:0007669"/>
    <property type="project" value="UniProtKB-KW"/>
</dbReference>
<dbReference type="Pfam" id="PF13356">
    <property type="entry name" value="Arm-DNA-bind_3"/>
    <property type="match status" value="1"/>
</dbReference>
<proteinExistence type="inferred from homology"/>
<sequence>MKRSQIKRRPLADTVLASLEPEPKEYRELDGDGLYFRVKPDGSKSWQLRYKKADGKWSWLGLGGYGTGDHQLTGEQARRKVRELRDNTAKGGSVLATKQAQKAAELEAANNTFERLAREWYSAKCKTWTEGTAVRTIGALEKHVFPVFGKRPFTSILPMEWMNFLRAMEETGIVEQTSRVRGMCREVYDLARVTGRATHNPLEGLHKFLLTKPVENFAHVSLDELPALLRAIRSYPHATDVRLGLQLLTMLACRPSELREARWQEFDLDAGLWLIPAERMKRRREHLIPLPSQAIALLRELHNITGNYQLLFPGRSDTTKPRSNTVFLMALRRLGYEGRQTGHGFRHLASTILNENGFDSQHVEAQLSHVKEGVRGVYDKSTYLEQRKIMMQWYADHLDRLAAGNVVQMKKTKADTN</sequence>
<name>A0AA42GIN9_ECTOL</name>
<evidence type="ECO:0000256" key="1">
    <source>
        <dbReference type="ARBA" id="ARBA00008857"/>
    </source>
</evidence>
<dbReference type="InterPro" id="IPR011010">
    <property type="entry name" value="DNA_brk_join_enz"/>
</dbReference>
<evidence type="ECO:0000259" key="5">
    <source>
        <dbReference type="PROSITE" id="PS51898"/>
    </source>
</evidence>
<dbReference type="RefSeq" id="WP_279534534.1">
    <property type="nucleotide sequence ID" value="NZ_CP104579.1"/>
</dbReference>
<dbReference type="PROSITE" id="PS51898">
    <property type="entry name" value="TYR_RECOMBINASE"/>
    <property type="match status" value="1"/>
</dbReference>
<dbReference type="CDD" id="cd00801">
    <property type="entry name" value="INT_P4_C"/>
    <property type="match status" value="1"/>
</dbReference>
<dbReference type="Gene3D" id="1.10.150.130">
    <property type="match status" value="1"/>
</dbReference>
<gene>
    <name evidence="6" type="ORF">N5J11_13805</name>
</gene>
<dbReference type="InterPro" id="IPR025166">
    <property type="entry name" value="Integrase_DNA_bind_dom"/>
</dbReference>
<accession>A0AA42GIN9</accession>
<dbReference type="EMBL" id="JAOCJE010000001">
    <property type="protein sequence ID" value="MDH1340288.1"/>
    <property type="molecule type" value="Genomic_DNA"/>
</dbReference>
<keyword evidence="3" id="KW-0238">DNA-binding</keyword>
<dbReference type="InterPro" id="IPR050808">
    <property type="entry name" value="Phage_Integrase"/>
</dbReference>
<keyword evidence="4" id="KW-0233">DNA recombination</keyword>
<dbReference type="GO" id="GO:0003677">
    <property type="term" value="F:DNA binding"/>
    <property type="evidence" value="ECO:0007669"/>
    <property type="project" value="UniProtKB-KW"/>
</dbReference>
<evidence type="ECO:0000313" key="7">
    <source>
        <dbReference type="Proteomes" id="UP001161697"/>
    </source>
</evidence>
<organism evidence="6 7">
    <name type="scientific">Ectopseudomonas oleovorans</name>
    <name type="common">Pseudomonas oleovorans</name>
    <dbReference type="NCBI Taxonomy" id="301"/>
    <lineage>
        <taxon>Bacteria</taxon>
        <taxon>Pseudomonadati</taxon>
        <taxon>Pseudomonadota</taxon>
        <taxon>Gammaproteobacteria</taxon>
        <taxon>Pseudomonadales</taxon>
        <taxon>Pseudomonadaceae</taxon>
        <taxon>Ectopseudomonas</taxon>
    </lineage>
</organism>
<dbReference type="InterPro" id="IPR038488">
    <property type="entry name" value="Integrase_DNA-bd_sf"/>
</dbReference>
<dbReference type="AlphaFoldDB" id="A0AA42GIN9"/>
<protein>
    <submittedName>
        <fullName evidence="6">Tyrosine-type recombinase/integrase</fullName>
    </submittedName>
</protein>
<dbReference type="PANTHER" id="PTHR30629:SF2">
    <property type="entry name" value="PROPHAGE INTEGRASE INTS-RELATED"/>
    <property type="match status" value="1"/>
</dbReference>
<dbReference type="Gene3D" id="3.30.160.390">
    <property type="entry name" value="Integrase, DNA-binding domain"/>
    <property type="match status" value="1"/>
</dbReference>
<dbReference type="InterPro" id="IPR002104">
    <property type="entry name" value="Integrase_catalytic"/>
</dbReference>
<dbReference type="Pfam" id="PF00589">
    <property type="entry name" value="Phage_integrase"/>
    <property type="match status" value="1"/>
</dbReference>
<dbReference type="Proteomes" id="UP001161697">
    <property type="component" value="Unassembled WGS sequence"/>
</dbReference>
<dbReference type="InterPro" id="IPR010998">
    <property type="entry name" value="Integrase_recombinase_N"/>
</dbReference>
<dbReference type="Gene3D" id="1.10.443.10">
    <property type="entry name" value="Intergrase catalytic core"/>
    <property type="match status" value="1"/>
</dbReference>
<evidence type="ECO:0000256" key="3">
    <source>
        <dbReference type="ARBA" id="ARBA00023125"/>
    </source>
</evidence>
<feature type="domain" description="Tyr recombinase" evidence="5">
    <location>
        <begin position="215"/>
        <end position="391"/>
    </location>
</feature>
<comment type="similarity">
    <text evidence="1">Belongs to the 'phage' integrase family.</text>
</comment>
<dbReference type="GO" id="GO:0006310">
    <property type="term" value="P:DNA recombination"/>
    <property type="evidence" value="ECO:0007669"/>
    <property type="project" value="UniProtKB-KW"/>
</dbReference>
<dbReference type="PANTHER" id="PTHR30629">
    <property type="entry name" value="PROPHAGE INTEGRASE"/>
    <property type="match status" value="1"/>
</dbReference>
<evidence type="ECO:0000256" key="2">
    <source>
        <dbReference type="ARBA" id="ARBA00022908"/>
    </source>
</evidence>
<evidence type="ECO:0000256" key="4">
    <source>
        <dbReference type="ARBA" id="ARBA00023172"/>
    </source>
</evidence>
<dbReference type="Pfam" id="PF22022">
    <property type="entry name" value="Phage_int_M"/>
    <property type="match status" value="1"/>
</dbReference>